<dbReference type="FunFam" id="3.15.10.30:FF:000001">
    <property type="entry name" value="Takeout-like protein 1"/>
    <property type="match status" value="1"/>
</dbReference>
<keyword evidence="1 4" id="KW-0732">Signal</keyword>
<sequence length="243" mass="27696">MKAVILVSLFVLSCAGVKLPPNFQKCNRKQPDLKECVLRAVQDGIPQLTRPFNEVNLPNLHPFVLTELIIGAGTGAVAVEQKFHNCTLDGFHHFHFDKFEFDFEKKTLEILGYCPEVTKKCRYELDGKVMLMPVKGKGDSTIVLKNLGVAASLNFEEIKKGGKTFMKMVSCRVMMEPEMVSYHFDNLFNGDKQLGDNLNRMLNENWKEVLDDVKKDYNNIFEKILLLLCGNFFSKVSMEEAFD</sequence>
<proteinExistence type="inferred from homology"/>
<dbReference type="SMART" id="SM00700">
    <property type="entry name" value="JHBP"/>
    <property type="match status" value="1"/>
</dbReference>
<feature type="chain" id="PRO_5035145259" evidence="4">
    <location>
        <begin position="17"/>
        <end position="243"/>
    </location>
</feature>
<dbReference type="InterPro" id="IPR038606">
    <property type="entry name" value="To_sf"/>
</dbReference>
<dbReference type="Proteomes" id="UP000719412">
    <property type="component" value="Unassembled WGS sequence"/>
</dbReference>
<gene>
    <name evidence="5" type="ORF">GEV33_007945</name>
</gene>
<evidence type="ECO:0000256" key="3">
    <source>
        <dbReference type="ARBA" id="ARBA00060902"/>
    </source>
</evidence>
<reference evidence="5" key="2">
    <citation type="submission" date="2021-08" db="EMBL/GenBank/DDBJ databases">
        <authorList>
            <person name="Eriksson T."/>
        </authorList>
    </citation>
    <scope>NUCLEOTIDE SEQUENCE</scope>
    <source>
        <strain evidence="5">Stoneville</strain>
        <tissue evidence="5">Whole head</tissue>
    </source>
</reference>
<dbReference type="Gene3D" id="3.15.10.30">
    <property type="entry name" value="Haemolymph juvenile hormone binding protein"/>
    <property type="match status" value="1"/>
</dbReference>
<feature type="signal peptide" evidence="4">
    <location>
        <begin position="1"/>
        <end position="16"/>
    </location>
</feature>
<evidence type="ECO:0000256" key="1">
    <source>
        <dbReference type="ARBA" id="ARBA00022729"/>
    </source>
</evidence>
<evidence type="ECO:0000256" key="2">
    <source>
        <dbReference type="ARBA" id="ARBA00023108"/>
    </source>
</evidence>
<dbReference type="InterPro" id="IPR010562">
    <property type="entry name" value="Haemolymph_juvenile_hormone-bd"/>
</dbReference>
<protein>
    <submittedName>
        <fullName evidence="5">Uncharacterized protein</fullName>
    </submittedName>
</protein>
<evidence type="ECO:0000313" key="5">
    <source>
        <dbReference type="EMBL" id="KAH0814847.1"/>
    </source>
</evidence>
<evidence type="ECO:0000313" key="6">
    <source>
        <dbReference type="Proteomes" id="UP000719412"/>
    </source>
</evidence>
<name>A0A8J6HID9_TENMO</name>
<keyword evidence="6" id="KW-1185">Reference proteome</keyword>
<accession>A0A8J6HID9</accession>
<keyword evidence="2" id="KW-0090">Biological rhythms</keyword>
<dbReference type="EMBL" id="JABDTM020023852">
    <property type="protein sequence ID" value="KAH0814847.1"/>
    <property type="molecule type" value="Genomic_DNA"/>
</dbReference>
<dbReference type="PANTHER" id="PTHR11008">
    <property type="entry name" value="PROTEIN TAKEOUT-LIKE PROTEIN"/>
    <property type="match status" value="1"/>
</dbReference>
<dbReference type="GO" id="GO:0005615">
    <property type="term" value="C:extracellular space"/>
    <property type="evidence" value="ECO:0007669"/>
    <property type="project" value="TreeGrafter"/>
</dbReference>
<comment type="similarity">
    <text evidence="3">Belongs to the TO family.</text>
</comment>
<reference evidence="5" key="1">
    <citation type="journal article" date="2020" name="J Insects Food Feed">
        <title>The yellow mealworm (Tenebrio molitor) genome: a resource for the emerging insects as food and feed industry.</title>
        <authorList>
            <person name="Eriksson T."/>
            <person name="Andere A."/>
            <person name="Kelstrup H."/>
            <person name="Emery V."/>
            <person name="Picard C."/>
        </authorList>
    </citation>
    <scope>NUCLEOTIDE SEQUENCE</scope>
    <source>
        <strain evidence="5">Stoneville</strain>
        <tissue evidence="5">Whole head</tissue>
    </source>
</reference>
<dbReference type="AlphaFoldDB" id="A0A8J6HID9"/>
<dbReference type="GO" id="GO:0007623">
    <property type="term" value="P:circadian rhythm"/>
    <property type="evidence" value="ECO:0007669"/>
    <property type="project" value="UniProtKB-ARBA"/>
</dbReference>
<evidence type="ECO:0000256" key="4">
    <source>
        <dbReference type="SAM" id="SignalP"/>
    </source>
</evidence>
<dbReference type="PANTHER" id="PTHR11008:SF32">
    <property type="entry name" value="CIRCADIAN CLOCK-CONTROLLED PROTEIN DAYWAKE-RELATED"/>
    <property type="match status" value="1"/>
</dbReference>
<organism evidence="5 6">
    <name type="scientific">Tenebrio molitor</name>
    <name type="common">Yellow mealworm beetle</name>
    <dbReference type="NCBI Taxonomy" id="7067"/>
    <lineage>
        <taxon>Eukaryota</taxon>
        <taxon>Metazoa</taxon>
        <taxon>Ecdysozoa</taxon>
        <taxon>Arthropoda</taxon>
        <taxon>Hexapoda</taxon>
        <taxon>Insecta</taxon>
        <taxon>Pterygota</taxon>
        <taxon>Neoptera</taxon>
        <taxon>Endopterygota</taxon>
        <taxon>Coleoptera</taxon>
        <taxon>Polyphaga</taxon>
        <taxon>Cucujiformia</taxon>
        <taxon>Tenebrionidae</taxon>
        <taxon>Tenebrio</taxon>
    </lineage>
</organism>
<comment type="caution">
    <text evidence="5">The sequence shown here is derived from an EMBL/GenBank/DDBJ whole genome shotgun (WGS) entry which is preliminary data.</text>
</comment>
<dbReference type="Pfam" id="PF06585">
    <property type="entry name" value="JHBP"/>
    <property type="match status" value="1"/>
</dbReference>